<dbReference type="EMBL" id="BGZK01000751">
    <property type="protein sequence ID" value="GBP59060.1"/>
    <property type="molecule type" value="Genomic_DNA"/>
</dbReference>
<protein>
    <submittedName>
        <fullName evidence="1">Uncharacterized protein</fullName>
    </submittedName>
</protein>
<gene>
    <name evidence="1" type="ORF">EVAR_39145_1</name>
</gene>
<keyword evidence="2" id="KW-1185">Reference proteome</keyword>
<evidence type="ECO:0000313" key="1">
    <source>
        <dbReference type="EMBL" id="GBP59060.1"/>
    </source>
</evidence>
<name>A0A4C1X7N3_EUMVA</name>
<dbReference type="Proteomes" id="UP000299102">
    <property type="component" value="Unassembled WGS sequence"/>
</dbReference>
<accession>A0A4C1X7N3</accession>
<sequence>MKSNADELSVVQRKENKFSLQAGLRVRASAAKGHVLGTCKNSGAWAEGTRASLFCSNSRLRNASAAIKFGYSFKFQIYVTKVFTPTSVQLKTAVGSGGAPRTALTERNRRERTLYNALRQPSLSRHGYDSDAKENIFEMTRRKSRLK</sequence>
<reference evidence="1 2" key="1">
    <citation type="journal article" date="2019" name="Commun. Biol.">
        <title>The bagworm genome reveals a unique fibroin gene that provides high tensile strength.</title>
        <authorList>
            <person name="Kono N."/>
            <person name="Nakamura H."/>
            <person name="Ohtoshi R."/>
            <person name="Tomita M."/>
            <person name="Numata K."/>
            <person name="Arakawa K."/>
        </authorList>
    </citation>
    <scope>NUCLEOTIDE SEQUENCE [LARGE SCALE GENOMIC DNA]</scope>
</reference>
<organism evidence="1 2">
    <name type="scientific">Eumeta variegata</name>
    <name type="common">Bagworm moth</name>
    <name type="synonym">Eumeta japonica</name>
    <dbReference type="NCBI Taxonomy" id="151549"/>
    <lineage>
        <taxon>Eukaryota</taxon>
        <taxon>Metazoa</taxon>
        <taxon>Ecdysozoa</taxon>
        <taxon>Arthropoda</taxon>
        <taxon>Hexapoda</taxon>
        <taxon>Insecta</taxon>
        <taxon>Pterygota</taxon>
        <taxon>Neoptera</taxon>
        <taxon>Endopterygota</taxon>
        <taxon>Lepidoptera</taxon>
        <taxon>Glossata</taxon>
        <taxon>Ditrysia</taxon>
        <taxon>Tineoidea</taxon>
        <taxon>Psychidae</taxon>
        <taxon>Oiketicinae</taxon>
        <taxon>Eumeta</taxon>
    </lineage>
</organism>
<proteinExistence type="predicted"/>
<comment type="caution">
    <text evidence="1">The sequence shown here is derived from an EMBL/GenBank/DDBJ whole genome shotgun (WGS) entry which is preliminary data.</text>
</comment>
<dbReference type="AlphaFoldDB" id="A0A4C1X7N3"/>
<evidence type="ECO:0000313" key="2">
    <source>
        <dbReference type="Proteomes" id="UP000299102"/>
    </source>
</evidence>